<dbReference type="Pfam" id="PF03372">
    <property type="entry name" value="Exo_endo_phos"/>
    <property type="match status" value="1"/>
</dbReference>
<evidence type="ECO:0000313" key="2">
    <source>
        <dbReference type="EMBL" id="RYR20521.1"/>
    </source>
</evidence>
<feature type="domain" description="Endonuclease/exonuclease/phosphatase" evidence="1">
    <location>
        <begin position="94"/>
        <end position="192"/>
    </location>
</feature>
<proteinExistence type="predicted"/>
<name>A0A445A252_ARAHY</name>
<evidence type="ECO:0000313" key="3">
    <source>
        <dbReference type="Proteomes" id="UP000289738"/>
    </source>
</evidence>
<reference evidence="2 3" key="1">
    <citation type="submission" date="2019-01" db="EMBL/GenBank/DDBJ databases">
        <title>Sequencing of cultivated peanut Arachis hypogaea provides insights into genome evolution and oil improvement.</title>
        <authorList>
            <person name="Chen X."/>
        </authorList>
    </citation>
    <scope>NUCLEOTIDE SEQUENCE [LARGE SCALE GENOMIC DNA]</scope>
    <source>
        <strain evidence="3">cv. Fuhuasheng</strain>
        <tissue evidence="2">Leaves</tissue>
    </source>
</reference>
<keyword evidence="3" id="KW-1185">Reference proteome</keyword>
<accession>A0A445A252</accession>
<dbReference type="InterPro" id="IPR005135">
    <property type="entry name" value="Endo/exonuclease/phosphatase"/>
</dbReference>
<organism evidence="2 3">
    <name type="scientific">Arachis hypogaea</name>
    <name type="common">Peanut</name>
    <dbReference type="NCBI Taxonomy" id="3818"/>
    <lineage>
        <taxon>Eukaryota</taxon>
        <taxon>Viridiplantae</taxon>
        <taxon>Streptophyta</taxon>
        <taxon>Embryophyta</taxon>
        <taxon>Tracheophyta</taxon>
        <taxon>Spermatophyta</taxon>
        <taxon>Magnoliopsida</taxon>
        <taxon>eudicotyledons</taxon>
        <taxon>Gunneridae</taxon>
        <taxon>Pentapetalae</taxon>
        <taxon>rosids</taxon>
        <taxon>fabids</taxon>
        <taxon>Fabales</taxon>
        <taxon>Fabaceae</taxon>
        <taxon>Papilionoideae</taxon>
        <taxon>50 kb inversion clade</taxon>
        <taxon>dalbergioids sensu lato</taxon>
        <taxon>Dalbergieae</taxon>
        <taxon>Pterocarpus clade</taxon>
        <taxon>Arachis</taxon>
    </lineage>
</organism>
<dbReference type="SUPFAM" id="SSF56219">
    <property type="entry name" value="DNase I-like"/>
    <property type="match status" value="1"/>
</dbReference>
<evidence type="ECO:0000259" key="1">
    <source>
        <dbReference type="Pfam" id="PF03372"/>
    </source>
</evidence>
<dbReference type="Proteomes" id="UP000289738">
    <property type="component" value="Chromosome B03"/>
</dbReference>
<dbReference type="AlphaFoldDB" id="A0A445A252"/>
<sequence>METNQDSQWKLLTIQEAPNFKHWMMARKQLRKRQEKSTLTSKEARFRKDSNINKEGSRINLEQNLESGSRYNILFEETLDTTPNTNMHEEPHHNLLTACHGSPQRANQKILWRSLRAISLNTYLPWCALGDFNALLHEYERRGGTENNDRGACEEFQTCISDCGLMDLGYSGWPFTWRRGNLMERIDRGLGNLDWNITFSKAR</sequence>
<gene>
    <name evidence="2" type="ORF">Ahy_B03g065693</name>
</gene>
<dbReference type="GO" id="GO:0003824">
    <property type="term" value="F:catalytic activity"/>
    <property type="evidence" value="ECO:0007669"/>
    <property type="project" value="InterPro"/>
</dbReference>
<protein>
    <recommendedName>
        <fullName evidence="1">Endonuclease/exonuclease/phosphatase domain-containing protein</fullName>
    </recommendedName>
</protein>
<dbReference type="EMBL" id="SDMP01000013">
    <property type="protein sequence ID" value="RYR20521.1"/>
    <property type="molecule type" value="Genomic_DNA"/>
</dbReference>
<dbReference type="PANTHER" id="PTHR33710">
    <property type="entry name" value="BNAC02G09200D PROTEIN"/>
    <property type="match status" value="1"/>
</dbReference>
<comment type="caution">
    <text evidence="2">The sequence shown here is derived from an EMBL/GenBank/DDBJ whole genome shotgun (WGS) entry which is preliminary data.</text>
</comment>
<dbReference type="PANTHER" id="PTHR33710:SF71">
    <property type="entry name" value="ENDONUCLEASE_EXONUCLEASE_PHOSPHATASE DOMAIN-CONTAINING PROTEIN"/>
    <property type="match status" value="1"/>
</dbReference>
<dbReference type="InterPro" id="IPR036691">
    <property type="entry name" value="Endo/exonu/phosph_ase_sf"/>
</dbReference>
<dbReference type="Gene3D" id="3.60.10.10">
    <property type="entry name" value="Endonuclease/exonuclease/phosphatase"/>
    <property type="match status" value="1"/>
</dbReference>